<comment type="caution">
    <text evidence="8">The sequence shown here is derived from an EMBL/GenBank/DDBJ whole genome shotgun (WGS) entry which is preliminary data.</text>
</comment>
<dbReference type="CDD" id="cd06445">
    <property type="entry name" value="ATase"/>
    <property type="match status" value="1"/>
</dbReference>
<proteinExistence type="predicted"/>
<reference evidence="8 9" key="1">
    <citation type="submission" date="2019-03" db="EMBL/GenBank/DDBJ databases">
        <title>Genomic Encyclopedia of Type Strains, Phase IV (KMG-IV): sequencing the most valuable type-strain genomes for metagenomic binning, comparative biology and taxonomic classification.</title>
        <authorList>
            <person name="Goeker M."/>
        </authorList>
    </citation>
    <scope>NUCLEOTIDE SEQUENCE [LARGE SCALE GENOMIC DNA]</scope>
    <source>
        <strain evidence="8 9">DSM 103792</strain>
    </source>
</reference>
<dbReference type="OrthoDB" id="9802228at2"/>
<name>A0A4R6UYA3_9GAMM</name>
<dbReference type="RefSeq" id="WP_133586899.1">
    <property type="nucleotide sequence ID" value="NZ_CP037953.1"/>
</dbReference>
<evidence type="ECO:0000313" key="9">
    <source>
        <dbReference type="Proteomes" id="UP000295375"/>
    </source>
</evidence>
<keyword evidence="3 8" id="KW-0808">Transferase</keyword>
<keyword evidence="9" id="KW-1185">Reference proteome</keyword>
<dbReference type="PANTHER" id="PTHR10815">
    <property type="entry name" value="METHYLATED-DNA--PROTEIN-CYSTEINE METHYLTRANSFERASE"/>
    <property type="match status" value="1"/>
</dbReference>
<dbReference type="InterPro" id="IPR036388">
    <property type="entry name" value="WH-like_DNA-bd_sf"/>
</dbReference>
<feature type="domain" description="Methylated-DNA-[protein]-cysteine S-methyltransferase DNA binding" evidence="7">
    <location>
        <begin position="72"/>
        <end position="153"/>
    </location>
</feature>
<dbReference type="Pfam" id="PF01035">
    <property type="entry name" value="DNA_binding_1"/>
    <property type="match status" value="1"/>
</dbReference>
<accession>A0A4R6UYA3</accession>
<evidence type="ECO:0000256" key="3">
    <source>
        <dbReference type="ARBA" id="ARBA00022679"/>
    </source>
</evidence>
<dbReference type="SUPFAM" id="SSF53155">
    <property type="entry name" value="Methylated DNA-protein cysteine methyltransferase domain"/>
    <property type="match status" value="1"/>
</dbReference>
<organism evidence="8 9">
    <name type="scientific">Permianibacter aggregans</name>
    <dbReference type="NCBI Taxonomy" id="1510150"/>
    <lineage>
        <taxon>Bacteria</taxon>
        <taxon>Pseudomonadati</taxon>
        <taxon>Pseudomonadota</taxon>
        <taxon>Gammaproteobacteria</taxon>
        <taxon>Pseudomonadales</taxon>
        <taxon>Pseudomonadaceae</taxon>
        <taxon>Permianibacter</taxon>
    </lineage>
</organism>
<keyword evidence="4" id="KW-0227">DNA damage</keyword>
<dbReference type="GO" id="GO:0006281">
    <property type="term" value="P:DNA repair"/>
    <property type="evidence" value="ECO:0007669"/>
    <property type="project" value="UniProtKB-KW"/>
</dbReference>
<evidence type="ECO:0000313" key="8">
    <source>
        <dbReference type="EMBL" id="TDQ51039.1"/>
    </source>
</evidence>
<keyword evidence="2 8" id="KW-0489">Methyltransferase</keyword>
<dbReference type="SUPFAM" id="SSF46767">
    <property type="entry name" value="Methylated DNA-protein cysteine methyltransferase, C-terminal domain"/>
    <property type="match status" value="1"/>
</dbReference>
<evidence type="ECO:0000256" key="2">
    <source>
        <dbReference type="ARBA" id="ARBA00022603"/>
    </source>
</evidence>
<dbReference type="PANTHER" id="PTHR10815:SF13">
    <property type="entry name" value="METHYLATED-DNA--PROTEIN-CYSTEINE METHYLTRANSFERASE"/>
    <property type="match status" value="1"/>
</dbReference>
<sequence length="154" mass="17012">MTEFIDYHQAPYSLLKILCDAESLLGIEFVAQPSQTAKPSVLTERVKQQLRQYERDPSFRFDLPIRAQGTIYQQKVWQALTTIPAGQLRRYGELSEQLNSSARAVGSACRRNPTPVVVPCHRVVAATGIGGFAGATDGEMLAIKNWLLAHEGAL</sequence>
<dbReference type="Proteomes" id="UP000295375">
    <property type="component" value="Unassembled WGS sequence"/>
</dbReference>
<dbReference type="InterPro" id="IPR036217">
    <property type="entry name" value="MethylDNA_cys_MeTrfase_DNAb"/>
</dbReference>
<dbReference type="GO" id="GO:0032259">
    <property type="term" value="P:methylation"/>
    <property type="evidence" value="ECO:0007669"/>
    <property type="project" value="UniProtKB-KW"/>
</dbReference>
<comment type="catalytic activity">
    <reaction evidence="6">
        <text>a 6-O-methyl-2'-deoxyguanosine in DNA + L-cysteinyl-[protein] = S-methyl-L-cysteinyl-[protein] + a 2'-deoxyguanosine in DNA</text>
        <dbReference type="Rhea" id="RHEA:24000"/>
        <dbReference type="Rhea" id="RHEA-COMP:10131"/>
        <dbReference type="Rhea" id="RHEA-COMP:10132"/>
        <dbReference type="Rhea" id="RHEA-COMP:11367"/>
        <dbReference type="Rhea" id="RHEA-COMP:11368"/>
        <dbReference type="ChEBI" id="CHEBI:29950"/>
        <dbReference type="ChEBI" id="CHEBI:82612"/>
        <dbReference type="ChEBI" id="CHEBI:85445"/>
        <dbReference type="ChEBI" id="CHEBI:85448"/>
        <dbReference type="EC" id="2.1.1.63"/>
    </reaction>
</comment>
<dbReference type="InterPro" id="IPR036631">
    <property type="entry name" value="MGMT_N_sf"/>
</dbReference>
<dbReference type="AlphaFoldDB" id="A0A4R6UYA3"/>
<dbReference type="InterPro" id="IPR001497">
    <property type="entry name" value="MethylDNA_cys_MeTrfase_AS"/>
</dbReference>
<evidence type="ECO:0000256" key="4">
    <source>
        <dbReference type="ARBA" id="ARBA00022763"/>
    </source>
</evidence>
<evidence type="ECO:0000259" key="7">
    <source>
        <dbReference type="Pfam" id="PF01035"/>
    </source>
</evidence>
<evidence type="ECO:0000256" key="6">
    <source>
        <dbReference type="ARBA" id="ARBA00049348"/>
    </source>
</evidence>
<dbReference type="Gene3D" id="1.10.10.10">
    <property type="entry name" value="Winged helix-like DNA-binding domain superfamily/Winged helix DNA-binding domain"/>
    <property type="match status" value="1"/>
</dbReference>
<dbReference type="GO" id="GO:0003908">
    <property type="term" value="F:methylated-DNA-[protein]-cysteine S-methyltransferase activity"/>
    <property type="evidence" value="ECO:0007669"/>
    <property type="project" value="UniProtKB-EC"/>
</dbReference>
<comment type="catalytic activity">
    <reaction evidence="1">
        <text>a 4-O-methyl-thymidine in DNA + L-cysteinyl-[protein] = a thymidine in DNA + S-methyl-L-cysteinyl-[protein]</text>
        <dbReference type="Rhea" id="RHEA:53428"/>
        <dbReference type="Rhea" id="RHEA-COMP:10131"/>
        <dbReference type="Rhea" id="RHEA-COMP:10132"/>
        <dbReference type="Rhea" id="RHEA-COMP:13555"/>
        <dbReference type="Rhea" id="RHEA-COMP:13556"/>
        <dbReference type="ChEBI" id="CHEBI:29950"/>
        <dbReference type="ChEBI" id="CHEBI:82612"/>
        <dbReference type="ChEBI" id="CHEBI:137386"/>
        <dbReference type="ChEBI" id="CHEBI:137387"/>
        <dbReference type="EC" id="2.1.1.63"/>
    </reaction>
</comment>
<evidence type="ECO:0000256" key="5">
    <source>
        <dbReference type="ARBA" id="ARBA00023204"/>
    </source>
</evidence>
<dbReference type="NCBIfam" id="TIGR00589">
    <property type="entry name" value="ogt"/>
    <property type="match status" value="1"/>
</dbReference>
<gene>
    <name evidence="8" type="ORF">EV696_1018</name>
</gene>
<protein>
    <submittedName>
        <fullName evidence="8">Methylated-DNA-[protein]-cysteine S-methyltransferase</fullName>
    </submittedName>
</protein>
<evidence type="ECO:0000256" key="1">
    <source>
        <dbReference type="ARBA" id="ARBA00001286"/>
    </source>
</evidence>
<dbReference type="InterPro" id="IPR014048">
    <property type="entry name" value="MethylDNA_cys_MeTrfase_DNA-bd"/>
</dbReference>
<dbReference type="PROSITE" id="PS00374">
    <property type="entry name" value="MGMT"/>
    <property type="match status" value="1"/>
</dbReference>
<dbReference type="EMBL" id="SNYM01000001">
    <property type="protein sequence ID" value="TDQ51039.1"/>
    <property type="molecule type" value="Genomic_DNA"/>
</dbReference>
<keyword evidence="5" id="KW-0234">DNA repair</keyword>